<dbReference type="HOGENOM" id="CLU_083919_1_1_1"/>
<protein>
    <recommendedName>
        <fullName evidence="5">Large ribosomal subunit protein eL19 domain-containing protein</fullName>
    </recommendedName>
</protein>
<feature type="domain" description="Large ribosomal subunit protein eL19" evidence="5">
    <location>
        <begin position="3"/>
        <end position="146"/>
    </location>
</feature>
<evidence type="ECO:0000256" key="3">
    <source>
        <dbReference type="ARBA" id="ARBA00023274"/>
    </source>
</evidence>
<dbReference type="InParanoid" id="L2GLW0"/>
<comment type="similarity">
    <text evidence="1">Belongs to the eukaryotic ribosomal protein eL19 family.</text>
</comment>
<dbReference type="GO" id="GO:0003735">
    <property type="term" value="F:structural constituent of ribosome"/>
    <property type="evidence" value="ECO:0007669"/>
    <property type="project" value="InterPro"/>
</dbReference>
<evidence type="ECO:0000313" key="7">
    <source>
        <dbReference type="Proteomes" id="UP000011082"/>
    </source>
</evidence>
<dbReference type="InterPro" id="IPR057260">
    <property type="entry name" value="Ribosomal_L19e_C"/>
</dbReference>
<dbReference type="GO" id="GO:0022625">
    <property type="term" value="C:cytosolic large ribosomal subunit"/>
    <property type="evidence" value="ECO:0007669"/>
    <property type="project" value="InterPro"/>
</dbReference>
<dbReference type="RefSeq" id="XP_007604920.1">
    <property type="nucleotide sequence ID" value="XM_007604858.1"/>
</dbReference>
<dbReference type="OMA" id="WMLRIRA"/>
<dbReference type="Proteomes" id="UP000011082">
    <property type="component" value="Unassembled WGS sequence"/>
</dbReference>
<dbReference type="Gene3D" id="1.10.1200.240">
    <property type="match status" value="1"/>
</dbReference>
<dbReference type="VEuPathDB" id="MicrosporidiaDB:VICG_01474"/>
<name>L2GLW0_VITCO</name>
<organism evidence="6 7">
    <name type="scientific">Vittaforma corneae (strain ATCC 50505)</name>
    <name type="common">Microsporidian parasite</name>
    <name type="synonym">Nosema corneum</name>
    <dbReference type="NCBI Taxonomy" id="993615"/>
    <lineage>
        <taxon>Eukaryota</taxon>
        <taxon>Fungi</taxon>
        <taxon>Fungi incertae sedis</taxon>
        <taxon>Microsporidia</taxon>
        <taxon>Nosematidae</taxon>
        <taxon>Vittaforma</taxon>
    </lineage>
</organism>
<dbReference type="InterPro" id="IPR000196">
    <property type="entry name" value="Ribosomal_eL19_dom"/>
</dbReference>
<dbReference type="Pfam" id="PF25476">
    <property type="entry name" value="Ribosomal_L19e_C"/>
    <property type="match status" value="1"/>
</dbReference>
<dbReference type="AlphaFoldDB" id="L2GLW0"/>
<dbReference type="Gene3D" id="1.10.1650.10">
    <property type="match status" value="1"/>
</dbReference>
<keyword evidence="3" id="KW-0687">Ribonucleoprotein</keyword>
<reference evidence="7" key="1">
    <citation type="submission" date="2011-05" db="EMBL/GenBank/DDBJ databases">
        <title>The genome sequence of Vittaforma corneae strain ATCC 50505.</title>
        <authorList>
            <consortium name="The Broad Institute Genome Sequencing Platform"/>
            <person name="Cuomo C."/>
            <person name="Didier E."/>
            <person name="Bowers L."/>
            <person name="Young S.K."/>
            <person name="Zeng Q."/>
            <person name="Gargeya S."/>
            <person name="Fitzgerald M."/>
            <person name="Haas B."/>
            <person name="Abouelleil A."/>
            <person name="Alvarado L."/>
            <person name="Arachchi H.M."/>
            <person name="Berlin A."/>
            <person name="Chapman S.B."/>
            <person name="Gearin G."/>
            <person name="Goldberg J."/>
            <person name="Griggs A."/>
            <person name="Gujja S."/>
            <person name="Hansen M."/>
            <person name="Heiman D."/>
            <person name="Howarth C."/>
            <person name="Larimer J."/>
            <person name="Lui A."/>
            <person name="MacDonald P.J.P."/>
            <person name="McCowen C."/>
            <person name="Montmayeur A."/>
            <person name="Murphy C."/>
            <person name="Neiman D."/>
            <person name="Pearson M."/>
            <person name="Priest M."/>
            <person name="Roberts A."/>
            <person name="Saif S."/>
            <person name="Shea T."/>
            <person name="Sisk P."/>
            <person name="Stolte C."/>
            <person name="Sykes S."/>
            <person name="Wortman J."/>
            <person name="Nusbaum C."/>
            <person name="Birren B."/>
        </authorList>
    </citation>
    <scope>NUCLEOTIDE SEQUENCE [LARGE SCALE GENOMIC DNA]</scope>
    <source>
        <strain evidence="7">ATCC 50505</strain>
    </source>
</reference>
<proteinExistence type="inferred from homology"/>
<evidence type="ECO:0000259" key="5">
    <source>
        <dbReference type="SMART" id="SM01416"/>
    </source>
</evidence>
<feature type="region of interest" description="Disordered" evidence="4">
    <location>
        <begin position="66"/>
        <end position="87"/>
    </location>
</feature>
<dbReference type="GO" id="GO:0006412">
    <property type="term" value="P:translation"/>
    <property type="evidence" value="ECO:0007669"/>
    <property type="project" value="InterPro"/>
</dbReference>
<gene>
    <name evidence="6" type="ORF">VICG_01474</name>
</gene>
<dbReference type="InterPro" id="IPR057259">
    <property type="entry name" value="Ribosomal_L19e"/>
</dbReference>
<dbReference type="EMBL" id="JH370143">
    <property type="protein sequence ID" value="ELA41490.1"/>
    <property type="molecule type" value="Genomic_DNA"/>
</dbReference>
<evidence type="ECO:0000256" key="2">
    <source>
        <dbReference type="ARBA" id="ARBA00022980"/>
    </source>
</evidence>
<dbReference type="InterPro" id="IPR015972">
    <property type="entry name" value="Ribosomal_eL19_dom1"/>
</dbReference>
<evidence type="ECO:0000256" key="4">
    <source>
        <dbReference type="SAM" id="MobiDB-lite"/>
    </source>
</evidence>
<dbReference type="Pfam" id="PF01280">
    <property type="entry name" value="Ribosomal_L19e"/>
    <property type="match status" value="1"/>
</dbReference>
<dbReference type="InterPro" id="IPR039547">
    <property type="entry name" value="Ribosomal_eL19"/>
</dbReference>
<accession>L2GLW0</accession>
<dbReference type="PANTHER" id="PTHR10722">
    <property type="entry name" value="60S RIBOSOMAL PROTEIN L19"/>
    <property type="match status" value="1"/>
</dbReference>
<dbReference type="GO" id="GO:0003723">
    <property type="term" value="F:RNA binding"/>
    <property type="evidence" value="ECO:0007669"/>
    <property type="project" value="InterPro"/>
</dbReference>
<dbReference type="GeneID" id="19882185"/>
<dbReference type="FunCoup" id="L2GLW0">
    <property type="interactions" value="192"/>
</dbReference>
<sequence>MRKVASIQRMARRVLKCGRNKLWIDPNEKERVTAAQNYEHVKQLVEDNIIIRRRDKVNSRAHARKLAEGRAKGRRMGLGKRKGTKKARLSPKKIWMKNIRSMRATLKELKKKGDLVGEEYRMYYVQAKGNLFKNKNVMLDAIMKKKAEMARLKELGLQAEALKMGKPN</sequence>
<keyword evidence="2" id="KW-0689">Ribosomal protein</keyword>
<dbReference type="OrthoDB" id="5407653at2759"/>
<keyword evidence="7" id="KW-1185">Reference proteome</keyword>
<dbReference type="SUPFAM" id="SSF48140">
    <property type="entry name" value="Ribosomal protein L19 (L19e)"/>
    <property type="match status" value="1"/>
</dbReference>
<dbReference type="InterPro" id="IPR035970">
    <property type="entry name" value="60S_ribosomal_eL19_sf"/>
</dbReference>
<feature type="compositionally biased region" description="Basic residues" evidence="4">
    <location>
        <begin position="72"/>
        <end position="87"/>
    </location>
</feature>
<dbReference type="SMART" id="SM01416">
    <property type="entry name" value="Ribosomal_L19e"/>
    <property type="match status" value="1"/>
</dbReference>
<dbReference type="STRING" id="993615.L2GLW0"/>
<evidence type="ECO:0000313" key="6">
    <source>
        <dbReference type="EMBL" id="ELA41490.1"/>
    </source>
</evidence>
<evidence type="ECO:0000256" key="1">
    <source>
        <dbReference type="ARBA" id="ARBA00011082"/>
    </source>
</evidence>